<dbReference type="Proteomes" id="UP000074356">
    <property type="component" value="Unassembled WGS sequence"/>
</dbReference>
<evidence type="ECO:0000313" key="2">
    <source>
        <dbReference type="Proteomes" id="UP000074356"/>
    </source>
</evidence>
<accession>A0A0Z8JDD0</accession>
<dbReference type="RefSeq" id="WP_044682817.1">
    <property type="nucleotide sequence ID" value="NZ_CEHN01000069.1"/>
</dbReference>
<dbReference type="AlphaFoldDB" id="A0A0Z8JDD0"/>
<gene>
    <name evidence="1" type="ORF">ERS132440_00936</name>
</gene>
<organism evidence="1 2">
    <name type="scientific">Streptococcus suis</name>
    <dbReference type="NCBI Taxonomy" id="1307"/>
    <lineage>
        <taxon>Bacteria</taxon>
        <taxon>Bacillati</taxon>
        <taxon>Bacillota</taxon>
        <taxon>Bacilli</taxon>
        <taxon>Lactobacillales</taxon>
        <taxon>Streptococcaceae</taxon>
        <taxon>Streptococcus</taxon>
    </lineage>
</organism>
<proteinExistence type="predicted"/>
<dbReference type="EMBL" id="FIIB01000006">
    <property type="protein sequence ID" value="CYV51763.1"/>
    <property type="molecule type" value="Genomic_DNA"/>
</dbReference>
<protein>
    <submittedName>
        <fullName evidence="1">Phage protein</fullName>
    </submittedName>
</protein>
<name>A0A0Z8JDD0_STRSU</name>
<reference evidence="1 2" key="1">
    <citation type="submission" date="2016-02" db="EMBL/GenBank/DDBJ databases">
        <authorList>
            <consortium name="Pathogen Informatics"/>
        </authorList>
    </citation>
    <scope>NUCLEOTIDE SEQUENCE [LARGE SCALE GENOMIC DNA]</scope>
    <source>
        <strain evidence="1 2">LSS78</strain>
    </source>
</reference>
<evidence type="ECO:0000313" key="1">
    <source>
        <dbReference type="EMBL" id="CYV51763.1"/>
    </source>
</evidence>
<sequence>MAKNIIGLDLSSIADGGLQEKLNNELARVIENILDPNTDPTVKREVSIKLVLKPNDQRNSVDTIMEVKSKLAPQVKLSTTILVGQNYETGEIHANELLSAMPGQTFFDNDAVLRTDTGQPIDEIEKEDSPAIIDFKKKVGN</sequence>